<evidence type="ECO:0000256" key="2">
    <source>
        <dbReference type="SAM" id="Phobius"/>
    </source>
</evidence>
<feature type="transmembrane region" description="Helical" evidence="2">
    <location>
        <begin position="6"/>
        <end position="29"/>
    </location>
</feature>
<evidence type="ECO:0000313" key="3">
    <source>
        <dbReference type="EMBL" id="QEH33974.1"/>
    </source>
</evidence>
<protein>
    <recommendedName>
        <fullName evidence="5">Transmembrane protein</fullName>
    </recommendedName>
</protein>
<organism evidence="3 4">
    <name type="scientific">Aquisphaera giovannonii</name>
    <dbReference type="NCBI Taxonomy" id="406548"/>
    <lineage>
        <taxon>Bacteria</taxon>
        <taxon>Pseudomonadati</taxon>
        <taxon>Planctomycetota</taxon>
        <taxon>Planctomycetia</taxon>
        <taxon>Isosphaerales</taxon>
        <taxon>Isosphaeraceae</taxon>
        <taxon>Aquisphaera</taxon>
    </lineage>
</organism>
<feature type="transmembrane region" description="Helical" evidence="2">
    <location>
        <begin position="41"/>
        <end position="63"/>
    </location>
</feature>
<name>A0A5B9W166_9BACT</name>
<dbReference type="AlphaFoldDB" id="A0A5B9W166"/>
<feature type="region of interest" description="Disordered" evidence="1">
    <location>
        <begin position="138"/>
        <end position="159"/>
    </location>
</feature>
<keyword evidence="2" id="KW-1133">Transmembrane helix</keyword>
<accession>A0A5B9W166</accession>
<keyword evidence="2" id="KW-0812">Transmembrane</keyword>
<keyword evidence="2" id="KW-0472">Membrane</keyword>
<reference evidence="3 4" key="1">
    <citation type="submission" date="2019-08" db="EMBL/GenBank/DDBJ databases">
        <title>Deep-cultivation of Planctomycetes and their phenomic and genomic characterization uncovers novel biology.</title>
        <authorList>
            <person name="Wiegand S."/>
            <person name="Jogler M."/>
            <person name="Boedeker C."/>
            <person name="Pinto D."/>
            <person name="Vollmers J."/>
            <person name="Rivas-Marin E."/>
            <person name="Kohn T."/>
            <person name="Peeters S.H."/>
            <person name="Heuer A."/>
            <person name="Rast P."/>
            <person name="Oberbeckmann S."/>
            <person name="Bunk B."/>
            <person name="Jeske O."/>
            <person name="Meyerdierks A."/>
            <person name="Storesund J.E."/>
            <person name="Kallscheuer N."/>
            <person name="Luecker S."/>
            <person name="Lage O.M."/>
            <person name="Pohl T."/>
            <person name="Merkel B.J."/>
            <person name="Hornburger P."/>
            <person name="Mueller R.-W."/>
            <person name="Bruemmer F."/>
            <person name="Labrenz M."/>
            <person name="Spormann A.M."/>
            <person name="Op den Camp H."/>
            <person name="Overmann J."/>
            <person name="Amann R."/>
            <person name="Jetten M.S.M."/>
            <person name="Mascher T."/>
            <person name="Medema M.H."/>
            <person name="Devos D.P."/>
            <person name="Kaster A.-K."/>
            <person name="Ovreas L."/>
            <person name="Rohde M."/>
            <person name="Galperin M.Y."/>
            <person name="Jogler C."/>
        </authorList>
    </citation>
    <scope>NUCLEOTIDE SEQUENCE [LARGE SCALE GENOMIC DNA]</scope>
    <source>
        <strain evidence="3 4">OJF2</strain>
    </source>
</reference>
<sequence length="181" mass="18250">MVQVLLLVSAAGALGGLLNALLGGSGFILPRLTQVSGSNVVVPGFLGNVLTGAVAAVISFGLYGPFSGVAVVTTPAVAAIPTMPVQLTLAALAGAALVGFSGSRWLTAESDRRFNHATAVATSQLAENLAKAGQPQLESVAVPTDQPTVTPSQIRSLSASLRTKSPLEAYEEAGKLAQSQN</sequence>
<keyword evidence="4" id="KW-1185">Reference proteome</keyword>
<feature type="compositionally biased region" description="Polar residues" evidence="1">
    <location>
        <begin position="145"/>
        <end position="159"/>
    </location>
</feature>
<dbReference type="Proteomes" id="UP000324233">
    <property type="component" value="Chromosome"/>
</dbReference>
<evidence type="ECO:0000313" key="4">
    <source>
        <dbReference type="Proteomes" id="UP000324233"/>
    </source>
</evidence>
<proteinExistence type="predicted"/>
<dbReference type="KEGG" id="agv:OJF2_25070"/>
<gene>
    <name evidence="3" type="ORF">OJF2_25070</name>
</gene>
<feature type="transmembrane region" description="Helical" evidence="2">
    <location>
        <begin position="83"/>
        <end position="106"/>
    </location>
</feature>
<evidence type="ECO:0008006" key="5">
    <source>
        <dbReference type="Google" id="ProtNLM"/>
    </source>
</evidence>
<evidence type="ECO:0000256" key="1">
    <source>
        <dbReference type="SAM" id="MobiDB-lite"/>
    </source>
</evidence>
<dbReference type="RefSeq" id="WP_148593964.1">
    <property type="nucleotide sequence ID" value="NZ_CP042997.1"/>
</dbReference>
<dbReference type="EMBL" id="CP042997">
    <property type="protein sequence ID" value="QEH33974.1"/>
    <property type="molecule type" value="Genomic_DNA"/>
</dbReference>